<dbReference type="AlphaFoldDB" id="A0A7K9Q6Q5"/>
<reference evidence="17 18" key="1">
    <citation type="submission" date="2019-09" db="EMBL/GenBank/DDBJ databases">
        <title>Bird 10,000 Genomes (B10K) Project - Family phase.</title>
        <authorList>
            <person name="Zhang G."/>
        </authorList>
    </citation>
    <scope>NUCLEOTIDE SEQUENCE [LARGE SCALE GENOMIC DNA]</scope>
    <source>
        <strain evidence="17">B10K-DU-001-26</strain>
        <tissue evidence="17">Muscle</tissue>
    </source>
</reference>
<dbReference type="InterPro" id="IPR015875">
    <property type="entry name" value="IMP_DH/GMP_Rdtase_CS"/>
</dbReference>
<dbReference type="InterPro" id="IPR013785">
    <property type="entry name" value="Aldolase_TIM"/>
</dbReference>
<proteinExistence type="inferred from homology"/>
<evidence type="ECO:0000256" key="2">
    <source>
        <dbReference type="ARBA" id="ARBA00005502"/>
    </source>
</evidence>
<dbReference type="GO" id="GO:0006177">
    <property type="term" value="P:GMP biosynthetic process"/>
    <property type="evidence" value="ECO:0007669"/>
    <property type="project" value="UniProtKB-KW"/>
</dbReference>
<dbReference type="GO" id="GO:0003938">
    <property type="term" value="F:IMP dehydrogenase activity"/>
    <property type="evidence" value="ECO:0007669"/>
    <property type="project" value="UniProtKB-EC"/>
</dbReference>
<evidence type="ECO:0000256" key="10">
    <source>
        <dbReference type="ARBA" id="ARBA00024330"/>
    </source>
</evidence>
<keyword evidence="3" id="KW-0479">Metal-binding</keyword>
<organism evidence="17 18">
    <name type="scientific">Irena cyanogastra</name>
    <name type="common">Philippine fairy-bluebird</name>
    <dbReference type="NCBI Taxonomy" id="175120"/>
    <lineage>
        <taxon>Eukaryota</taxon>
        <taxon>Metazoa</taxon>
        <taxon>Chordata</taxon>
        <taxon>Craniata</taxon>
        <taxon>Vertebrata</taxon>
        <taxon>Euteleostomi</taxon>
        <taxon>Archelosauria</taxon>
        <taxon>Archosauria</taxon>
        <taxon>Dinosauria</taxon>
        <taxon>Saurischia</taxon>
        <taxon>Theropoda</taxon>
        <taxon>Coelurosauria</taxon>
        <taxon>Aves</taxon>
        <taxon>Neognathae</taxon>
        <taxon>Neoaves</taxon>
        <taxon>Telluraves</taxon>
        <taxon>Australaves</taxon>
        <taxon>Passeriformes</taxon>
        <taxon>Corvoidea</taxon>
        <taxon>Irenidae</taxon>
        <taxon>Irena</taxon>
    </lineage>
</organism>
<evidence type="ECO:0000313" key="17">
    <source>
        <dbReference type="EMBL" id="NXI06676.1"/>
    </source>
</evidence>
<evidence type="ECO:0000259" key="16">
    <source>
        <dbReference type="PROSITE" id="PS51371"/>
    </source>
</evidence>
<feature type="non-terminal residue" evidence="17">
    <location>
        <position position="1"/>
    </location>
</feature>
<name>A0A7K9Q6Q5_IRECY</name>
<dbReference type="EMBL" id="VWZV01000307">
    <property type="protein sequence ID" value="NXI06676.1"/>
    <property type="molecule type" value="Genomic_DNA"/>
</dbReference>
<dbReference type="GO" id="GO:0005737">
    <property type="term" value="C:cytoplasm"/>
    <property type="evidence" value="ECO:0007669"/>
    <property type="project" value="TreeGrafter"/>
</dbReference>
<dbReference type="PROSITE" id="PS51371">
    <property type="entry name" value="CBS"/>
    <property type="match status" value="1"/>
</dbReference>
<keyword evidence="6" id="KW-0630">Potassium</keyword>
<evidence type="ECO:0000256" key="8">
    <source>
        <dbReference type="ARBA" id="ARBA00023027"/>
    </source>
</evidence>
<evidence type="ECO:0000256" key="5">
    <source>
        <dbReference type="ARBA" id="ARBA00022755"/>
    </source>
</evidence>
<sequence length="317" mass="33672">QVMTKRRDLVVAPAGVTLKEANEILQRSKKGKLPIVNSRDELVALMARTDLKKNREHPAASKDGRKQLRVGAAIGTREDDKYRLDLLVQAGADLVVLVRAPRNRGTPKPGTPRNPGTPKPGNPVVTAAQAKNLIDAGVDALRVGMGSGSICITQEVLACGRAQATAVYRVAEYARRFGVPVIADGGIRSPGHAVKALALGASTVMMGSLLAATTEAPGEFFFSEGVRLKQYRGMGSLDAMEQGPGSQKRYFSEGDAVKVAQGVSGSVQDKGSIHKFVPYLLAGLQHGCQDLGARSLSALRSMMFAGELKFERRTVAA</sequence>
<dbReference type="SMART" id="SM00116">
    <property type="entry name" value="CBS"/>
    <property type="match status" value="1"/>
</dbReference>
<dbReference type="InterPro" id="IPR005990">
    <property type="entry name" value="IMP_DH"/>
</dbReference>
<evidence type="ECO:0000256" key="9">
    <source>
        <dbReference type="ARBA" id="ARBA00023122"/>
    </source>
</evidence>
<evidence type="ECO:0000256" key="14">
    <source>
        <dbReference type="PROSITE-ProRule" id="PRU00703"/>
    </source>
</evidence>
<feature type="region of interest" description="Disordered" evidence="15">
    <location>
        <begin position="99"/>
        <end position="122"/>
    </location>
</feature>
<feature type="domain" description="CBS" evidence="16">
    <location>
        <begin position="3"/>
        <end position="61"/>
    </location>
</feature>
<keyword evidence="18" id="KW-1185">Reference proteome</keyword>
<evidence type="ECO:0000256" key="6">
    <source>
        <dbReference type="ARBA" id="ARBA00022958"/>
    </source>
</evidence>
<dbReference type="CDD" id="cd04601">
    <property type="entry name" value="CBS_pair_IMPDH"/>
    <property type="match status" value="1"/>
</dbReference>
<dbReference type="Proteomes" id="UP000530962">
    <property type="component" value="Unassembled WGS sequence"/>
</dbReference>
<accession>A0A7K9Q6Q5</accession>
<comment type="catalytic activity">
    <reaction evidence="13">
        <text>IMP + NAD(+) + H2O = XMP + NADH + H(+)</text>
        <dbReference type="Rhea" id="RHEA:11708"/>
        <dbReference type="ChEBI" id="CHEBI:15377"/>
        <dbReference type="ChEBI" id="CHEBI:15378"/>
        <dbReference type="ChEBI" id="CHEBI:57464"/>
        <dbReference type="ChEBI" id="CHEBI:57540"/>
        <dbReference type="ChEBI" id="CHEBI:57945"/>
        <dbReference type="ChEBI" id="CHEBI:58053"/>
        <dbReference type="EC" id="1.1.1.205"/>
    </reaction>
</comment>
<dbReference type="PROSITE" id="PS00487">
    <property type="entry name" value="IMP_DH_GMP_RED"/>
    <property type="match status" value="1"/>
</dbReference>
<dbReference type="Gene3D" id="3.20.20.70">
    <property type="entry name" value="Aldolase class I"/>
    <property type="match status" value="1"/>
</dbReference>
<evidence type="ECO:0000256" key="4">
    <source>
        <dbReference type="ARBA" id="ARBA00022749"/>
    </source>
</evidence>
<dbReference type="InterPro" id="IPR001093">
    <property type="entry name" value="IMP_DH_GMPRt"/>
</dbReference>
<dbReference type="InterPro" id="IPR000644">
    <property type="entry name" value="CBS_dom"/>
</dbReference>
<dbReference type="SMART" id="SM01240">
    <property type="entry name" value="IMPDH"/>
    <property type="match status" value="1"/>
</dbReference>
<protein>
    <recommendedName>
        <fullName evidence="11">IMP dehydrogenase</fullName>
        <ecNumber evidence="11">1.1.1.205</ecNumber>
    </recommendedName>
</protein>
<keyword evidence="9 14" id="KW-0129">CBS domain</keyword>
<evidence type="ECO:0000313" key="18">
    <source>
        <dbReference type="Proteomes" id="UP000530962"/>
    </source>
</evidence>
<dbReference type="EC" id="1.1.1.205" evidence="11"/>
<comment type="cofactor">
    <cofactor evidence="1">
        <name>K(+)</name>
        <dbReference type="ChEBI" id="CHEBI:29103"/>
    </cofactor>
</comment>
<dbReference type="GO" id="GO:0006183">
    <property type="term" value="P:GTP biosynthetic process"/>
    <property type="evidence" value="ECO:0007669"/>
    <property type="project" value="TreeGrafter"/>
</dbReference>
<dbReference type="GO" id="GO:0046872">
    <property type="term" value="F:metal ion binding"/>
    <property type="evidence" value="ECO:0007669"/>
    <property type="project" value="UniProtKB-KW"/>
</dbReference>
<dbReference type="PANTHER" id="PTHR11911:SF111">
    <property type="entry name" value="INOSINE-5'-MONOPHOSPHATE DEHYDROGENASE"/>
    <property type="match status" value="1"/>
</dbReference>
<dbReference type="SUPFAM" id="SSF51412">
    <property type="entry name" value="Inosine monophosphate dehydrogenase (IMPDH)"/>
    <property type="match status" value="1"/>
</dbReference>
<feature type="compositionally biased region" description="Pro residues" evidence="15">
    <location>
        <begin position="109"/>
        <end position="121"/>
    </location>
</feature>
<gene>
    <name evidence="17" type="primary">Impdh1b</name>
    <name evidence="17" type="ORF">IRECYA_R07360</name>
</gene>
<dbReference type="CDD" id="cd00381">
    <property type="entry name" value="IMPDH"/>
    <property type="match status" value="1"/>
</dbReference>
<evidence type="ECO:0000256" key="1">
    <source>
        <dbReference type="ARBA" id="ARBA00001958"/>
    </source>
</evidence>
<comment type="caution">
    <text evidence="17">The sequence shown here is derived from an EMBL/GenBank/DDBJ whole genome shotgun (WGS) entry which is preliminary data.</text>
</comment>
<dbReference type="Pfam" id="PF00478">
    <property type="entry name" value="IMPDH"/>
    <property type="match status" value="1"/>
</dbReference>
<evidence type="ECO:0000256" key="15">
    <source>
        <dbReference type="SAM" id="MobiDB-lite"/>
    </source>
</evidence>
<evidence type="ECO:0000256" key="11">
    <source>
        <dbReference type="ARBA" id="ARBA00024384"/>
    </source>
</evidence>
<keyword evidence="4" id="KW-0332">GMP biosynthesis</keyword>
<evidence type="ECO:0000256" key="12">
    <source>
        <dbReference type="ARBA" id="ARBA00046101"/>
    </source>
</evidence>
<comment type="pathway">
    <text evidence="10">Purine metabolism; XMP biosynthesis via de novo pathway; XMP from IMP: step 1/1.</text>
</comment>
<comment type="similarity">
    <text evidence="2">Belongs to the IMPDH/GMPR family.</text>
</comment>
<evidence type="ECO:0000256" key="13">
    <source>
        <dbReference type="ARBA" id="ARBA00048028"/>
    </source>
</evidence>
<keyword evidence="5" id="KW-0658">Purine biosynthesis</keyword>
<keyword evidence="8" id="KW-0520">NAD</keyword>
<comment type="function">
    <text evidence="12">Catalyzes the conversion of inosine 5'-phosphate (IMP) to xanthosine 5'-phosphate (XMP), the first committed and rate-limiting step in the de novo synthesis of guanine nucleotides, and therefore plays an important role in the regulation of cell growth. Could also have a single-stranded nucleic acid-binding activity and could play a role in RNA and/or DNA metabolism. It may also have a role in the development of malignancy and the growth progression of some tumors.</text>
</comment>
<evidence type="ECO:0000256" key="3">
    <source>
        <dbReference type="ARBA" id="ARBA00022723"/>
    </source>
</evidence>
<evidence type="ECO:0000256" key="7">
    <source>
        <dbReference type="ARBA" id="ARBA00023002"/>
    </source>
</evidence>
<dbReference type="PANTHER" id="PTHR11911">
    <property type="entry name" value="INOSINE-5-MONOPHOSPHATE DEHYDROGENASE RELATED"/>
    <property type="match status" value="1"/>
</dbReference>
<dbReference type="UniPathway" id="UPA00601">
    <property type="reaction ID" value="UER00295"/>
</dbReference>
<feature type="non-terminal residue" evidence="17">
    <location>
        <position position="317"/>
    </location>
</feature>
<dbReference type="FunFam" id="3.20.20.70:FF:000424">
    <property type="entry name" value="Inosine-5'-monophosphate dehydrogenase 2"/>
    <property type="match status" value="1"/>
</dbReference>
<keyword evidence="7" id="KW-0560">Oxidoreductase</keyword>